<evidence type="ECO:0008006" key="3">
    <source>
        <dbReference type="Google" id="ProtNLM"/>
    </source>
</evidence>
<protein>
    <recommendedName>
        <fullName evidence="3">Aminopeptidase</fullName>
    </recommendedName>
</protein>
<accession>A0ABN6L1E6</accession>
<evidence type="ECO:0000313" key="1">
    <source>
        <dbReference type="EMBL" id="BDB55483.1"/>
    </source>
</evidence>
<name>A0ABN6L1E6_9FLAO</name>
<dbReference type="Proteomes" id="UP001319867">
    <property type="component" value="Chromosome"/>
</dbReference>
<proteinExistence type="predicted"/>
<reference evidence="1 2" key="2">
    <citation type="journal article" date="2022" name="Microorganisms">
        <title>Complete Genome Sequences of Two Flavobacterium ammonificans Strains and a Flavobacterium ammoniigenes Strain of Ammonifying Bacterioplankton Isolated from Surface River Water.</title>
        <authorList>
            <person name="Suda W."/>
            <person name="Ogata Y."/>
            <person name="Shindo C."/>
            <person name="Watanabe K."/>
        </authorList>
    </citation>
    <scope>NUCLEOTIDE SEQUENCE [LARGE SCALE GENOMIC DNA]</scope>
    <source>
        <strain evidence="1 2">GENT5</strain>
    </source>
</reference>
<reference evidence="1 2" key="1">
    <citation type="journal article" date="2022" name="Int. J. Syst. Evol. Microbiol.">
        <title>Flavobacterium ammonificans sp. nov. and Flavobacterium ammoniigenes sp. nov., ammonifying bacteria isolated from surface river water.</title>
        <authorList>
            <person name="Watanabe K."/>
            <person name="Kitamura T."/>
            <person name="Ogata Y."/>
            <person name="Shindo C."/>
            <person name="Suda W."/>
        </authorList>
    </citation>
    <scope>NUCLEOTIDE SEQUENCE [LARGE SCALE GENOMIC DNA]</scope>
    <source>
        <strain evidence="1 2">GENT5</strain>
    </source>
</reference>
<sequence>MAQHQSKMMVELDAASQTLRIQQEITFINQTNDTLSSLVLNDWNTAYSNKNTPLANRFSDEFYRGFHLATEAERGGTSNLTILNVDKLFLSWSRIIENPDLITVDLRDKLAPNQSVSLFLTYFSKIPSDQFTKYGYAANGNLHLKNWYITPARYEDHDFVRYSNSNLDDIANSSCDFNIQFKIPKEAALTTDLVITHQMEEKNQMSYFLEDENRTDFSIVIQSKSNFKSYHNDHNEVITDINTTKLDDIQKIIIINRIANFANEFIGLYPHQKILVSQTNYDRNPFYGLNQLPQFLNPFEDDFLFEIKFLKTYLETYLKTSLQLDPRKNNWIYDAIQMDAMIRYIELYHANSTMLGKASDFKILKSYNVANLKFNEQYSYFYMLMARKNLDQALGSPKTDLIKFNEQIASKYRAGLSIRFLDNYLQNGIVKKSIREFYNLNKAKQTTDKDFETILKSNTTKNIDWFFTTIVHSRELIDYKFAKVSKTKDSITFSIKNKTDLPIPIPIYGLKKKEIVFKDWLDLKECDSTFTIPRKEADKIILNYNNEVPEYNLRNNWNKLEGFFPNNRPIKFVLMKDLEDPYYNQILYVPTLTYNLYDGLSPGLRLHNKTILDKPFIFDLAPSYSTKSKNLSGGGGFIINDNRRTGTLYSVRYLLSGSYFHYAPDASYTKITPAIEFRFRKPDFRDNTKEGILLRQVIVTRDQSKIVPTDLEANYSVFNTRYYISKTEITKHISSNGDIQLASKFGKIAAEFEYRKLFENNRQVNLRLYLGAFLYNKTKSNYFSFALDRPTDYLFDYNFYGRSESSGFFSQQYIQAEGGFKSKLQPAFANQWMGTVNGSFNIWRWIEIYGDFGVLKNRNNTAQFVYDNGIRLNLVTDYFEMYLPFYSNNGFEINQKNYHEKIRFVITLSPKTLINLFNRKWF</sequence>
<dbReference type="EMBL" id="AP025184">
    <property type="protein sequence ID" value="BDB55483.1"/>
    <property type="molecule type" value="Genomic_DNA"/>
</dbReference>
<gene>
    <name evidence="1" type="ORF">GENT5_17880</name>
</gene>
<organism evidence="1 2">
    <name type="scientific">Flavobacterium ammoniigenes</name>
    <dbReference type="NCBI Taxonomy" id="1751095"/>
    <lineage>
        <taxon>Bacteria</taxon>
        <taxon>Pseudomonadati</taxon>
        <taxon>Bacteroidota</taxon>
        <taxon>Flavobacteriia</taxon>
        <taxon>Flavobacteriales</taxon>
        <taxon>Flavobacteriaceae</taxon>
        <taxon>Flavobacterium</taxon>
    </lineage>
</organism>
<evidence type="ECO:0000313" key="2">
    <source>
        <dbReference type="Proteomes" id="UP001319867"/>
    </source>
</evidence>
<keyword evidence="2" id="KW-1185">Reference proteome</keyword>